<organism evidence="3 4">
    <name type="scientific">Dyadobacter chenhuakuii</name>
    <dbReference type="NCBI Taxonomy" id="2909339"/>
    <lineage>
        <taxon>Bacteria</taxon>
        <taxon>Pseudomonadati</taxon>
        <taxon>Bacteroidota</taxon>
        <taxon>Cytophagia</taxon>
        <taxon>Cytophagales</taxon>
        <taxon>Spirosomataceae</taxon>
        <taxon>Dyadobacter</taxon>
    </lineage>
</organism>
<keyword evidence="2" id="KW-0472">Membrane</keyword>
<reference evidence="3" key="1">
    <citation type="submission" date="2022-06" db="EMBL/GenBank/DDBJ databases">
        <title>Novel species in genus Dyadobacter.</title>
        <authorList>
            <person name="Ma C."/>
        </authorList>
    </citation>
    <scope>NUCLEOTIDE SEQUENCE</scope>
    <source>
        <strain evidence="3">CY22</strain>
    </source>
</reference>
<dbReference type="PROSITE" id="PS51257">
    <property type="entry name" value="PROKAR_LIPOPROTEIN"/>
    <property type="match status" value="1"/>
</dbReference>
<evidence type="ECO:0000256" key="1">
    <source>
        <dbReference type="SAM" id="MobiDB-lite"/>
    </source>
</evidence>
<dbReference type="Proteomes" id="UP001055420">
    <property type="component" value="Chromosome"/>
</dbReference>
<feature type="region of interest" description="Disordered" evidence="1">
    <location>
        <begin position="58"/>
        <end position="126"/>
    </location>
</feature>
<dbReference type="EMBL" id="CP098805">
    <property type="protein sequence ID" value="USJ33287.2"/>
    <property type="molecule type" value="Genomic_DNA"/>
</dbReference>
<name>A0ABY4XT57_9BACT</name>
<evidence type="ECO:0000313" key="4">
    <source>
        <dbReference type="Proteomes" id="UP001055420"/>
    </source>
</evidence>
<evidence type="ECO:0000256" key="2">
    <source>
        <dbReference type="SAM" id="Phobius"/>
    </source>
</evidence>
<accession>A0ABY4XT57</accession>
<keyword evidence="2" id="KW-1133">Transmembrane helix</keyword>
<feature type="transmembrane region" description="Helical" evidence="2">
    <location>
        <begin position="6"/>
        <end position="24"/>
    </location>
</feature>
<proteinExistence type="predicted"/>
<gene>
    <name evidence="3" type="ORF">NFI80_11155</name>
</gene>
<protein>
    <submittedName>
        <fullName evidence="3">Uncharacterized protein</fullName>
    </submittedName>
</protein>
<evidence type="ECO:0000313" key="3">
    <source>
        <dbReference type="EMBL" id="USJ33287.2"/>
    </source>
</evidence>
<keyword evidence="4" id="KW-1185">Reference proteome</keyword>
<dbReference type="RefSeq" id="WP_254414174.1">
    <property type="nucleotide sequence ID" value="NZ_CP098805.1"/>
</dbReference>
<feature type="compositionally biased region" description="Polar residues" evidence="1">
    <location>
        <begin position="81"/>
        <end position="107"/>
    </location>
</feature>
<sequence length="126" mass="14066">MTKNWQFFSLIITLFVLIGCMIIINQNRQSEVLATRTKLANPSSIYIKREIKTDLYTPTDSPAPLTGWEMSGTGAGGNEGMMQTKTVTTLPQRPNQKTYADSSQVGQRRQYRDSSAAADRDSITSR</sequence>
<keyword evidence="2" id="KW-0812">Transmembrane</keyword>